<keyword evidence="4" id="KW-0288">FMN</keyword>
<sequence>MRAISLSTKSIFFQDARNYQILYLAAFLVFGIFKLHWDLSLIKVSAILFTTCLTQFAWIKINNGQLSSLKSGLITSLGLCLILNSTSIITLSLAGMLAISAKYIIRYKHKHLFNPANFGIVLSILIFNDAWISPGQWGSDALFLFVLTVLGGFILHKIGRLETSLIFLGVLFLLEFTRTVLYQGWEMDVLLHKFSSGTLLLFSFFMITDPMTIPNSKKARIIWASILAVATFILSTWMQLYTAPIWVLFFMPPLTLFFDKIYPYKKFEWNNN</sequence>
<protein>
    <submittedName>
        <fullName evidence="10">Na+-transporting NADH:ubiquinone oxidoreductase, subunit NqrB</fullName>
    </submittedName>
</protein>
<gene>
    <name evidence="10" type="ORF">DNU06_06675</name>
</gene>
<evidence type="ECO:0000256" key="4">
    <source>
        <dbReference type="ARBA" id="ARBA00022643"/>
    </source>
</evidence>
<evidence type="ECO:0000313" key="10">
    <source>
        <dbReference type="EMBL" id="PZE17507.1"/>
    </source>
</evidence>
<keyword evidence="5 9" id="KW-0812">Transmembrane</keyword>
<feature type="transmembrane region" description="Helical" evidence="9">
    <location>
        <begin position="219"/>
        <end position="237"/>
    </location>
</feature>
<dbReference type="InterPro" id="IPR004338">
    <property type="entry name" value="NqrB/RnfD"/>
</dbReference>
<evidence type="ECO:0000256" key="8">
    <source>
        <dbReference type="ARBA" id="ARBA00023136"/>
    </source>
</evidence>
<feature type="transmembrane region" description="Helical" evidence="9">
    <location>
        <begin position="190"/>
        <end position="207"/>
    </location>
</feature>
<proteinExistence type="predicted"/>
<evidence type="ECO:0000256" key="5">
    <source>
        <dbReference type="ARBA" id="ARBA00022692"/>
    </source>
</evidence>
<feature type="transmembrane region" description="Helical" evidence="9">
    <location>
        <begin position="165"/>
        <end position="184"/>
    </location>
</feature>
<dbReference type="OrthoDB" id="260854at2"/>
<feature type="transmembrane region" description="Helical" evidence="9">
    <location>
        <begin position="137"/>
        <end position="158"/>
    </location>
</feature>
<keyword evidence="6" id="KW-1278">Translocase</keyword>
<reference evidence="10 11" key="1">
    <citation type="submission" date="2018-06" db="EMBL/GenBank/DDBJ databases">
        <title>The draft genome sequence of Crocinitomix sp. SM1701.</title>
        <authorList>
            <person name="Zhang X."/>
        </authorList>
    </citation>
    <scope>NUCLEOTIDE SEQUENCE [LARGE SCALE GENOMIC DNA]</scope>
    <source>
        <strain evidence="10 11">SM1701</strain>
    </source>
</reference>
<dbReference type="GO" id="GO:0005886">
    <property type="term" value="C:plasma membrane"/>
    <property type="evidence" value="ECO:0007669"/>
    <property type="project" value="TreeGrafter"/>
</dbReference>
<evidence type="ECO:0000256" key="9">
    <source>
        <dbReference type="SAM" id="Phobius"/>
    </source>
</evidence>
<evidence type="ECO:0000256" key="1">
    <source>
        <dbReference type="ARBA" id="ARBA00022448"/>
    </source>
</evidence>
<dbReference type="EMBL" id="QKSB01000003">
    <property type="protein sequence ID" value="PZE17507.1"/>
    <property type="molecule type" value="Genomic_DNA"/>
</dbReference>
<keyword evidence="7 9" id="KW-1133">Transmembrane helix</keyword>
<evidence type="ECO:0000256" key="6">
    <source>
        <dbReference type="ARBA" id="ARBA00022967"/>
    </source>
</evidence>
<feature type="transmembrane region" description="Helical" evidence="9">
    <location>
        <begin position="20"/>
        <end position="37"/>
    </location>
</feature>
<dbReference type="RefSeq" id="WP_111062468.1">
    <property type="nucleotide sequence ID" value="NZ_JBHUCU010000027.1"/>
</dbReference>
<dbReference type="Proteomes" id="UP000249248">
    <property type="component" value="Unassembled WGS sequence"/>
</dbReference>
<name>A0A2W1MZZ1_9FLAO</name>
<evidence type="ECO:0000256" key="2">
    <source>
        <dbReference type="ARBA" id="ARBA00022553"/>
    </source>
</evidence>
<comment type="caution">
    <text evidence="10">The sequence shown here is derived from an EMBL/GenBank/DDBJ whole genome shotgun (WGS) entry which is preliminary data.</text>
</comment>
<dbReference type="AlphaFoldDB" id="A0A2W1MZZ1"/>
<dbReference type="GO" id="GO:0055085">
    <property type="term" value="P:transmembrane transport"/>
    <property type="evidence" value="ECO:0007669"/>
    <property type="project" value="InterPro"/>
</dbReference>
<dbReference type="Pfam" id="PF03116">
    <property type="entry name" value="NQR2_RnfD_RnfE"/>
    <property type="match status" value="1"/>
</dbReference>
<accession>A0A2W1MZZ1</accession>
<feature type="transmembrane region" description="Helical" evidence="9">
    <location>
        <begin position="73"/>
        <end position="100"/>
    </location>
</feature>
<keyword evidence="1" id="KW-0813">Transport</keyword>
<keyword evidence="8 9" id="KW-0472">Membrane</keyword>
<evidence type="ECO:0000256" key="7">
    <source>
        <dbReference type="ARBA" id="ARBA00022989"/>
    </source>
</evidence>
<keyword evidence="10" id="KW-0830">Ubiquinone</keyword>
<organism evidence="10 11">
    <name type="scientific">Putridiphycobacter roseus</name>
    <dbReference type="NCBI Taxonomy" id="2219161"/>
    <lineage>
        <taxon>Bacteria</taxon>
        <taxon>Pseudomonadati</taxon>
        <taxon>Bacteroidota</taxon>
        <taxon>Flavobacteriia</taxon>
        <taxon>Flavobacteriales</taxon>
        <taxon>Crocinitomicaceae</taxon>
        <taxon>Putridiphycobacter</taxon>
    </lineage>
</organism>
<feature type="transmembrane region" description="Helical" evidence="9">
    <location>
        <begin position="112"/>
        <end position="131"/>
    </location>
</feature>
<dbReference type="PANTHER" id="PTHR30578:SF0">
    <property type="entry name" value="ION-TRANSLOCATING OXIDOREDUCTASE COMPLEX SUBUNIT D"/>
    <property type="match status" value="1"/>
</dbReference>
<keyword evidence="2" id="KW-0597">Phosphoprotein</keyword>
<keyword evidence="3" id="KW-0285">Flavoprotein</keyword>
<evidence type="ECO:0000313" key="11">
    <source>
        <dbReference type="Proteomes" id="UP000249248"/>
    </source>
</evidence>
<dbReference type="PANTHER" id="PTHR30578">
    <property type="entry name" value="ELECTRON TRANSPORT COMPLEX PROTEIN RNFD"/>
    <property type="match status" value="1"/>
</dbReference>
<keyword evidence="11" id="KW-1185">Reference proteome</keyword>
<evidence type="ECO:0000256" key="3">
    <source>
        <dbReference type="ARBA" id="ARBA00022630"/>
    </source>
</evidence>